<accession>A0A8S1J6W7</accession>
<name>A0A8S1J6W7_9CHLO</name>
<protein>
    <submittedName>
        <fullName evidence="1">Uncharacterized protein</fullName>
    </submittedName>
</protein>
<comment type="caution">
    <text evidence="1">The sequence shown here is derived from an EMBL/GenBank/DDBJ whole genome shotgun (WGS) entry which is preliminary data.</text>
</comment>
<reference evidence="1" key="1">
    <citation type="submission" date="2020-12" db="EMBL/GenBank/DDBJ databases">
        <authorList>
            <person name="Iha C."/>
        </authorList>
    </citation>
    <scope>NUCLEOTIDE SEQUENCE</scope>
</reference>
<evidence type="ECO:0000313" key="1">
    <source>
        <dbReference type="EMBL" id="CAD7702982.1"/>
    </source>
</evidence>
<proteinExistence type="predicted"/>
<evidence type="ECO:0000313" key="2">
    <source>
        <dbReference type="Proteomes" id="UP000708148"/>
    </source>
</evidence>
<dbReference type="AlphaFoldDB" id="A0A8S1J6W7"/>
<keyword evidence="2" id="KW-1185">Reference proteome</keyword>
<dbReference type="EMBL" id="CAJHUC010002019">
    <property type="protein sequence ID" value="CAD7702982.1"/>
    <property type="molecule type" value="Genomic_DNA"/>
</dbReference>
<dbReference type="Proteomes" id="UP000708148">
    <property type="component" value="Unassembled WGS sequence"/>
</dbReference>
<sequence length="101" mass="10922">MNYTQFEYGTELTLASSIGMLHLGTFYAPGAVADSPVCSPGHGLQFVRLRRAIPTIHGLAAGRKELISACPGLHKWPMVAAAGDCERLFERGGAPYLWCKD</sequence>
<organism evidence="1 2">
    <name type="scientific">Ostreobium quekettii</name>
    <dbReference type="NCBI Taxonomy" id="121088"/>
    <lineage>
        <taxon>Eukaryota</taxon>
        <taxon>Viridiplantae</taxon>
        <taxon>Chlorophyta</taxon>
        <taxon>core chlorophytes</taxon>
        <taxon>Ulvophyceae</taxon>
        <taxon>TCBD clade</taxon>
        <taxon>Bryopsidales</taxon>
        <taxon>Ostreobineae</taxon>
        <taxon>Ostreobiaceae</taxon>
        <taxon>Ostreobium</taxon>
    </lineage>
</organism>
<gene>
    <name evidence="1" type="ORF">OSTQU699_LOCUS8339</name>
</gene>